<keyword evidence="4" id="KW-0720">Serine protease</keyword>
<dbReference type="PANTHER" id="PTHR43806">
    <property type="entry name" value="PEPTIDASE S8"/>
    <property type="match status" value="1"/>
</dbReference>
<dbReference type="SUPFAM" id="SSF52743">
    <property type="entry name" value="Subtilisin-like"/>
    <property type="match status" value="1"/>
</dbReference>
<dbReference type="InterPro" id="IPR000209">
    <property type="entry name" value="Peptidase_S8/S53_dom"/>
</dbReference>
<sequence length="232" mass="26063">MSETDSWLQRLEAHVHSVIDKHYSDKNGDDIKIALLDTGVARPIKLHMESEDLKDNIMAMNQRVKRGVVLGEGLKPNEDIDGHGTDCAYLLWKVCPYAEIYPYRICMSKEEPEVKIVKKALEHAVHEHKVDIISISVGWDRASFQLREVFKQASKSSILLFGATLDDGRGIKYPARDDAVIAIDAADIRGEPQLTSPKRGLNRQCYTAVGRNITSIANFRAAPKPLDELQQK</sequence>
<feature type="domain" description="Peptidase S8/S53" evidence="6">
    <location>
        <begin position="28"/>
        <end position="188"/>
    </location>
</feature>
<evidence type="ECO:0000313" key="8">
    <source>
        <dbReference type="Proteomes" id="UP000799438"/>
    </source>
</evidence>
<dbReference type="OrthoDB" id="206201at2759"/>
<organism evidence="7 8">
    <name type="scientific">Aplosporella prunicola CBS 121167</name>
    <dbReference type="NCBI Taxonomy" id="1176127"/>
    <lineage>
        <taxon>Eukaryota</taxon>
        <taxon>Fungi</taxon>
        <taxon>Dikarya</taxon>
        <taxon>Ascomycota</taxon>
        <taxon>Pezizomycotina</taxon>
        <taxon>Dothideomycetes</taxon>
        <taxon>Dothideomycetes incertae sedis</taxon>
        <taxon>Botryosphaeriales</taxon>
        <taxon>Aplosporellaceae</taxon>
        <taxon>Aplosporella</taxon>
    </lineage>
</organism>
<keyword evidence="2" id="KW-0645">Protease</keyword>
<proteinExistence type="inferred from homology"/>
<dbReference type="InterPro" id="IPR050131">
    <property type="entry name" value="Peptidase_S8_subtilisin-like"/>
</dbReference>
<dbReference type="GO" id="GO:0006508">
    <property type="term" value="P:proteolysis"/>
    <property type="evidence" value="ECO:0007669"/>
    <property type="project" value="UniProtKB-KW"/>
</dbReference>
<name>A0A6A6BDB2_9PEZI</name>
<dbReference type="Gene3D" id="3.40.50.200">
    <property type="entry name" value="Peptidase S8/S53 domain"/>
    <property type="match status" value="1"/>
</dbReference>
<dbReference type="EMBL" id="ML995489">
    <property type="protein sequence ID" value="KAF2140461.1"/>
    <property type="molecule type" value="Genomic_DNA"/>
</dbReference>
<dbReference type="PANTHER" id="PTHR43806:SF11">
    <property type="entry name" value="CEREVISIN-RELATED"/>
    <property type="match status" value="1"/>
</dbReference>
<gene>
    <name evidence="7" type="ORF">K452DRAFT_309614</name>
</gene>
<evidence type="ECO:0000256" key="4">
    <source>
        <dbReference type="ARBA" id="ARBA00022825"/>
    </source>
</evidence>
<comment type="similarity">
    <text evidence="1 5">Belongs to the peptidase S8 family.</text>
</comment>
<dbReference type="AlphaFoldDB" id="A0A6A6BDB2"/>
<evidence type="ECO:0000256" key="5">
    <source>
        <dbReference type="PROSITE-ProRule" id="PRU01240"/>
    </source>
</evidence>
<dbReference type="PROSITE" id="PS51892">
    <property type="entry name" value="SUBTILASE"/>
    <property type="match status" value="1"/>
</dbReference>
<dbReference type="Proteomes" id="UP000799438">
    <property type="component" value="Unassembled WGS sequence"/>
</dbReference>
<reference evidence="7" key="1">
    <citation type="journal article" date="2020" name="Stud. Mycol.">
        <title>101 Dothideomycetes genomes: a test case for predicting lifestyles and emergence of pathogens.</title>
        <authorList>
            <person name="Haridas S."/>
            <person name="Albert R."/>
            <person name="Binder M."/>
            <person name="Bloem J."/>
            <person name="Labutti K."/>
            <person name="Salamov A."/>
            <person name="Andreopoulos B."/>
            <person name="Baker S."/>
            <person name="Barry K."/>
            <person name="Bills G."/>
            <person name="Bluhm B."/>
            <person name="Cannon C."/>
            <person name="Castanera R."/>
            <person name="Culley D."/>
            <person name="Daum C."/>
            <person name="Ezra D."/>
            <person name="Gonzalez J."/>
            <person name="Henrissat B."/>
            <person name="Kuo A."/>
            <person name="Liang C."/>
            <person name="Lipzen A."/>
            <person name="Lutzoni F."/>
            <person name="Magnuson J."/>
            <person name="Mondo S."/>
            <person name="Nolan M."/>
            <person name="Ohm R."/>
            <person name="Pangilinan J."/>
            <person name="Park H.-J."/>
            <person name="Ramirez L."/>
            <person name="Alfaro M."/>
            <person name="Sun H."/>
            <person name="Tritt A."/>
            <person name="Yoshinaga Y."/>
            <person name="Zwiers L.-H."/>
            <person name="Turgeon B."/>
            <person name="Goodwin S."/>
            <person name="Spatafora J."/>
            <person name="Crous P."/>
            <person name="Grigoriev I."/>
        </authorList>
    </citation>
    <scope>NUCLEOTIDE SEQUENCE</scope>
    <source>
        <strain evidence="7">CBS 121167</strain>
    </source>
</reference>
<keyword evidence="3" id="KW-0378">Hydrolase</keyword>
<comment type="caution">
    <text evidence="5">Lacks conserved residue(s) required for the propagation of feature annotation.</text>
</comment>
<dbReference type="Pfam" id="PF00082">
    <property type="entry name" value="Peptidase_S8"/>
    <property type="match status" value="1"/>
</dbReference>
<dbReference type="GO" id="GO:0004252">
    <property type="term" value="F:serine-type endopeptidase activity"/>
    <property type="evidence" value="ECO:0007669"/>
    <property type="project" value="InterPro"/>
</dbReference>
<accession>A0A6A6BDB2</accession>
<evidence type="ECO:0000256" key="2">
    <source>
        <dbReference type="ARBA" id="ARBA00022670"/>
    </source>
</evidence>
<evidence type="ECO:0000259" key="6">
    <source>
        <dbReference type="Pfam" id="PF00082"/>
    </source>
</evidence>
<evidence type="ECO:0000256" key="3">
    <source>
        <dbReference type="ARBA" id="ARBA00022801"/>
    </source>
</evidence>
<evidence type="ECO:0000313" key="7">
    <source>
        <dbReference type="EMBL" id="KAF2140461.1"/>
    </source>
</evidence>
<evidence type="ECO:0000256" key="1">
    <source>
        <dbReference type="ARBA" id="ARBA00011073"/>
    </source>
</evidence>
<dbReference type="RefSeq" id="XP_033396174.1">
    <property type="nucleotide sequence ID" value="XM_033543262.1"/>
</dbReference>
<dbReference type="CDD" id="cd00306">
    <property type="entry name" value="Peptidases_S8_S53"/>
    <property type="match status" value="1"/>
</dbReference>
<keyword evidence="8" id="KW-1185">Reference proteome</keyword>
<dbReference type="InterPro" id="IPR036852">
    <property type="entry name" value="Peptidase_S8/S53_dom_sf"/>
</dbReference>
<dbReference type="GeneID" id="54300759"/>
<protein>
    <recommendedName>
        <fullName evidence="6">Peptidase S8/S53 domain-containing protein</fullName>
    </recommendedName>
</protein>